<organism evidence="1">
    <name type="scientific">Anguilla anguilla</name>
    <name type="common">European freshwater eel</name>
    <name type="synonym">Muraena anguilla</name>
    <dbReference type="NCBI Taxonomy" id="7936"/>
    <lineage>
        <taxon>Eukaryota</taxon>
        <taxon>Metazoa</taxon>
        <taxon>Chordata</taxon>
        <taxon>Craniata</taxon>
        <taxon>Vertebrata</taxon>
        <taxon>Euteleostomi</taxon>
        <taxon>Actinopterygii</taxon>
        <taxon>Neopterygii</taxon>
        <taxon>Teleostei</taxon>
        <taxon>Anguilliformes</taxon>
        <taxon>Anguillidae</taxon>
        <taxon>Anguilla</taxon>
    </lineage>
</organism>
<reference evidence="1" key="2">
    <citation type="journal article" date="2015" name="Fish Shellfish Immunol.">
        <title>Early steps in the European eel (Anguilla anguilla)-Vibrio vulnificus interaction in the gills: Role of the RtxA13 toxin.</title>
        <authorList>
            <person name="Callol A."/>
            <person name="Pajuelo D."/>
            <person name="Ebbesson L."/>
            <person name="Teles M."/>
            <person name="MacKenzie S."/>
            <person name="Amaro C."/>
        </authorList>
    </citation>
    <scope>NUCLEOTIDE SEQUENCE</scope>
</reference>
<name>A0A0E9VWW5_ANGAN</name>
<dbReference type="EMBL" id="GBXM01026802">
    <property type="protein sequence ID" value="JAH81775.1"/>
    <property type="molecule type" value="Transcribed_RNA"/>
</dbReference>
<dbReference type="AlphaFoldDB" id="A0A0E9VWW5"/>
<sequence>MQNSLCTMGGLYRMLLDFNTTNFYVF</sequence>
<accession>A0A0E9VWW5</accession>
<reference evidence="1" key="1">
    <citation type="submission" date="2014-11" db="EMBL/GenBank/DDBJ databases">
        <authorList>
            <person name="Amaro Gonzalez C."/>
        </authorList>
    </citation>
    <scope>NUCLEOTIDE SEQUENCE</scope>
</reference>
<proteinExistence type="predicted"/>
<evidence type="ECO:0000313" key="1">
    <source>
        <dbReference type="EMBL" id="JAH81775.1"/>
    </source>
</evidence>
<protein>
    <submittedName>
        <fullName evidence="1">Uncharacterized protein</fullName>
    </submittedName>
</protein>